<dbReference type="AlphaFoldDB" id="A0A9Q8T2N1"/>
<dbReference type="KEGG" id="clup:CLUP02_13606"/>
<reference evidence="2" key="1">
    <citation type="journal article" date="2021" name="Mol. Plant Microbe Interact.">
        <title>Complete Genome Sequence of the Plant-Pathogenic Fungus Colletotrichum lupini.</title>
        <authorList>
            <person name="Baroncelli R."/>
            <person name="Pensec F."/>
            <person name="Da Lio D."/>
            <person name="Boufleur T."/>
            <person name="Vicente I."/>
            <person name="Sarrocco S."/>
            <person name="Picot A."/>
            <person name="Baraldi E."/>
            <person name="Sukno S."/>
            <person name="Thon M."/>
            <person name="Le Floch G."/>
        </authorList>
    </citation>
    <scope>NUCLEOTIDE SEQUENCE</scope>
    <source>
        <strain evidence="2">IMI 504893</strain>
    </source>
</reference>
<gene>
    <name evidence="2" type="ORF">CLUP02_13606</name>
</gene>
<organism evidence="2 3">
    <name type="scientific">Colletotrichum lupini</name>
    <dbReference type="NCBI Taxonomy" id="145971"/>
    <lineage>
        <taxon>Eukaryota</taxon>
        <taxon>Fungi</taxon>
        <taxon>Dikarya</taxon>
        <taxon>Ascomycota</taxon>
        <taxon>Pezizomycotina</taxon>
        <taxon>Sordariomycetes</taxon>
        <taxon>Hypocreomycetidae</taxon>
        <taxon>Glomerellales</taxon>
        <taxon>Glomerellaceae</taxon>
        <taxon>Colletotrichum</taxon>
        <taxon>Colletotrichum acutatum species complex</taxon>
    </lineage>
</organism>
<dbReference type="GeneID" id="73347554"/>
<evidence type="ECO:0000313" key="2">
    <source>
        <dbReference type="EMBL" id="UQC88084.1"/>
    </source>
</evidence>
<dbReference type="EMBL" id="CP019479">
    <property type="protein sequence ID" value="UQC88084.1"/>
    <property type="molecule type" value="Genomic_DNA"/>
</dbReference>
<dbReference type="Proteomes" id="UP000830671">
    <property type="component" value="Chromosome 7"/>
</dbReference>
<feature type="region of interest" description="Disordered" evidence="1">
    <location>
        <begin position="93"/>
        <end position="112"/>
    </location>
</feature>
<dbReference type="RefSeq" id="XP_049149690.1">
    <property type="nucleotide sequence ID" value="XM_049292544.1"/>
</dbReference>
<sequence>MSYLQGTLIPMKKVKTFGGGKKQTNIGMYAAKGISDPFPMERFIRGFCPAKRQEKLEWAGMFLYDPSMCWQADGYERGDRKVWEVEEESRVCQANAPASRTPTRTPAAPGPPAVWRLPPGVRCCNVTKTLLGRSHVILVGYAATDMQCSKAKKAGLFEMGWSVERAREEIMKDANMEELRETAPYSLASLQRDGFAGLLIYLELRNSEGGNANRQIMVRYLSLINKKSKYAALPKQRRVETCKMKERRRERFVFVSNTMPSCRKSTCGLPFLDS</sequence>
<proteinExistence type="predicted"/>
<evidence type="ECO:0000256" key="1">
    <source>
        <dbReference type="SAM" id="MobiDB-lite"/>
    </source>
</evidence>
<keyword evidence="3" id="KW-1185">Reference proteome</keyword>
<feature type="compositionally biased region" description="Low complexity" evidence="1">
    <location>
        <begin position="94"/>
        <end position="107"/>
    </location>
</feature>
<evidence type="ECO:0000313" key="3">
    <source>
        <dbReference type="Proteomes" id="UP000830671"/>
    </source>
</evidence>
<accession>A0A9Q8T2N1</accession>
<protein>
    <submittedName>
        <fullName evidence="2">Uncharacterized protein</fullName>
    </submittedName>
</protein>
<name>A0A9Q8T2N1_9PEZI</name>